<dbReference type="AlphaFoldDB" id="A0A1Q9AW76"/>
<keyword evidence="3" id="KW-1185">Reference proteome</keyword>
<proteinExistence type="predicted"/>
<dbReference type="EMBL" id="MKIP01000050">
    <property type="protein sequence ID" value="OLP59658.1"/>
    <property type="molecule type" value="Genomic_DNA"/>
</dbReference>
<keyword evidence="1" id="KW-0732">Signal</keyword>
<name>A0A1Q9AW76_9HYPH</name>
<feature type="signal peptide" evidence="1">
    <location>
        <begin position="1"/>
        <end position="26"/>
    </location>
</feature>
<reference evidence="2 3" key="1">
    <citation type="submission" date="2016-09" db="EMBL/GenBank/DDBJ databases">
        <title>Rhizobium sp. nov., a novel species isolated from the rice rhizosphere.</title>
        <authorList>
            <person name="Zhao J."/>
            <person name="Zhang X."/>
        </authorList>
    </citation>
    <scope>NUCLEOTIDE SEQUENCE [LARGE SCALE GENOMIC DNA]</scope>
    <source>
        <strain evidence="2 3">1.7048</strain>
    </source>
</reference>
<evidence type="ECO:0000256" key="1">
    <source>
        <dbReference type="SAM" id="SignalP"/>
    </source>
</evidence>
<accession>A0A1Q9AW76</accession>
<feature type="chain" id="PRO_5010167016" evidence="1">
    <location>
        <begin position="27"/>
        <end position="168"/>
    </location>
</feature>
<gene>
    <name evidence="2" type="ORF">BJF93_11360</name>
</gene>
<protein>
    <submittedName>
        <fullName evidence="2">Uncharacterized protein</fullName>
    </submittedName>
</protein>
<dbReference type="Proteomes" id="UP000186364">
    <property type="component" value="Unassembled WGS sequence"/>
</dbReference>
<organism evidence="2 3">
    <name type="scientific">Xaviernesmea oryzae</name>
    <dbReference type="NCBI Taxonomy" id="464029"/>
    <lineage>
        <taxon>Bacteria</taxon>
        <taxon>Pseudomonadati</taxon>
        <taxon>Pseudomonadota</taxon>
        <taxon>Alphaproteobacteria</taxon>
        <taxon>Hyphomicrobiales</taxon>
        <taxon>Rhizobiaceae</taxon>
        <taxon>Rhizobium/Agrobacterium group</taxon>
        <taxon>Xaviernesmea</taxon>
    </lineage>
</organism>
<sequence>MFRPSRMAFGALALAVASAMPGKAGAEDADWGCQVLLCAAASAPSWHGISYCVPPMMRLITAMARPHFSWPICHTAGTGTPGFEPYAACPAGFAPGTDRSESDNGSLAEQDRCIKTINHCLGPFASDRDGNGCFERVSRPRPRRLQPYYFDIPQASGRRRRFWFDLNE</sequence>
<comment type="caution">
    <text evidence="2">The sequence shown here is derived from an EMBL/GenBank/DDBJ whole genome shotgun (WGS) entry which is preliminary data.</text>
</comment>
<evidence type="ECO:0000313" key="2">
    <source>
        <dbReference type="EMBL" id="OLP59658.1"/>
    </source>
</evidence>
<evidence type="ECO:0000313" key="3">
    <source>
        <dbReference type="Proteomes" id="UP000186364"/>
    </source>
</evidence>